<evidence type="ECO:0000313" key="3">
    <source>
        <dbReference type="Proteomes" id="UP000639772"/>
    </source>
</evidence>
<dbReference type="InterPro" id="IPR036397">
    <property type="entry name" value="RNaseH_sf"/>
</dbReference>
<name>A0A835SAL3_VANPL</name>
<dbReference type="Proteomes" id="UP000639772">
    <property type="component" value="Chromosome 1"/>
</dbReference>
<dbReference type="SUPFAM" id="SSF53098">
    <property type="entry name" value="Ribonuclease H-like"/>
    <property type="match status" value="1"/>
</dbReference>
<gene>
    <name evidence="2" type="ORF">HPP92_000679</name>
</gene>
<dbReference type="PANTHER" id="PTHR33116:SF78">
    <property type="entry name" value="OS12G0587133 PROTEIN"/>
    <property type="match status" value="1"/>
</dbReference>
<dbReference type="Gene3D" id="3.30.420.10">
    <property type="entry name" value="Ribonuclease H-like superfamily/Ribonuclease H"/>
    <property type="match status" value="1"/>
</dbReference>
<dbReference type="OrthoDB" id="786357at2759"/>
<accession>A0A835SAL3</accession>
<dbReference type="InterPro" id="IPR000477">
    <property type="entry name" value="RT_dom"/>
</dbReference>
<dbReference type="GO" id="GO:0003676">
    <property type="term" value="F:nucleic acid binding"/>
    <property type="evidence" value="ECO:0007669"/>
    <property type="project" value="InterPro"/>
</dbReference>
<dbReference type="Pfam" id="PF13456">
    <property type="entry name" value="RVT_3"/>
    <property type="match status" value="1"/>
</dbReference>
<dbReference type="SUPFAM" id="SSF56672">
    <property type="entry name" value="DNA/RNA polymerases"/>
    <property type="match status" value="1"/>
</dbReference>
<dbReference type="InterPro" id="IPR026960">
    <property type="entry name" value="RVT-Znf"/>
</dbReference>
<dbReference type="Pfam" id="PF00078">
    <property type="entry name" value="RVT_1"/>
    <property type="match status" value="1"/>
</dbReference>
<dbReference type="CDD" id="cd06222">
    <property type="entry name" value="RNase_H_like"/>
    <property type="match status" value="1"/>
</dbReference>
<dbReference type="EMBL" id="JADCNM010000001">
    <property type="protein sequence ID" value="KAG0500607.1"/>
    <property type="molecule type" value="Genomic_DNA"/>
</dbReference>
<organism evidence="2 3">
    <name type="scientific">Vanilla planifolia</name>
    <name type="common">Vanilla</name>
    <dbReference type="NCBI Taxonomy" id="51239"/>
    <lineage>
        <taxon>Eukaryota</taxon>
        <taxon>Viridiplantae</taxon>
        <taxon>Streptophyta</taxon>
        <taxon>Embryophyta</taxon>
        <taxon>Tracheophyta</taxon>
        <taxon>Spermatophyta</taxon>
        <taxon>Magnoliopsida</taxon>
        <taxon>Liliopsida</taxon>
        <taxon>Asparagales</taxon>
        <taxon>Orchidaceae</taxon>
        <taxon>Vanilloideae</taxon>
        <taxon>Vanilleae</taxon>
        <taxon>Vanilla</taxon>
    </lineage>
</organism>
<proteinExistence type="predicted"/>
<dbReference type="InterPro" id="IPR012337">
    <property type="entry name" value="RNaseH-like_sf"/>
</dbReference>
<feature type="domain" description="Reverse transcriptase" evidence="1">
    <location>
        <begin position="1"/>
        <end position="273"/>
    </location>
</feature>
<protein>
    <recommendedName>
        <fullName evidence="1">Reverse transcriptase domain-containing protein</fullName>
    </recommendedName>
</protein>
<dbReference type="AlphaFoldDB" id="A0A835SAL3"/>
<evidence type="ECO:0000313" key="2">
    <source>
        <dbReference type="EMBL" id="KAG0500607.1"/>
    </source>
</evidence>
<dbReference type="InterPro" id="IPR002156">
    <property type="entry name" value="RNaseH_domain"/>
</dbReference>
<dbReference type="InterPro" id="IPR044730">
    <property type="entry name" value="RNase_H-like_dom_plant"/>
</dbReference>
<dbReference type="Pfam" id="PF13966">
    <property type="entry name" value="zf-RVT"/>
    <property type="match status" value="1"/>
</dbReference>
<reference evidence="2 3" key="1">
    <citation type="journal article" date="2020" name="Nat. Food">
        <title>A phased Vanilla planifolia genome enables genetic improvement of flavour and production.</title>
        <authorList>
            <person name="Hasing T."/>
            <person name="Tang H."/>
            <person name="Brym M."/>
            <person name="Khazi F."/>
            <person name="Huang T."/>
            <person name="Chambers A.H."/>
        </authorList>
    </citation>
    <scope>NUCLEOTIDE SEQUENCE [LARGE SCALE GENOMIC DNA]</scope>
    <source>
        <tissue evidence="2">Leaf</tissue>
    </source>
</reference>
<dbReference type="PANTHER" id="PTHR33116">
    <property type="entry name" value="REVERSE TRANSCRIPTASE ZINC-BINDING DOMAIN-CONTAINING PROTEIN-RELATED-RELATED"/>
    <property type="match status" value="1"/>
</dbReference>
<sequence length="900" mass="101881">MPEKWKETLVVLIPKRRGACMPTQFRPISLCNTIYKIVARVLVERLKPLMPHLISREQGAFIPGRCISDNIFIAQEMAARMHSCSSRYGLMAVKIDMMQAYDNIRWDFLIEMLKILRFPPLWCDWITACIQSPSFGVLVNGVRLPWVQAHRGLRQGCPLSPYLYVIASEFLSALMHEYETKQLLGFRPGQHAPMVSHLLYADDVLIYGHATRKAARSIRSVTQRFSKAAGLLINFSKSSVHFSRRSSTITTKKVAKKLRMVRGSSLNYLGVPIAAKRLKLADLNFLIQRMEACIAGWRIRPLSLAGRVSLANSVLNAIPTYILRHCTVPAGVIEVMERRVRNFLWNGASNTHMIHYAPWSCVTLPRNAGGLGLRDFRVWQHVLMMKQCKRVLCREDRPWVDIFRRKHVGNLLTSKIPWNLYYSGKLVLEAMPTAVVEFVWRIGDGKEARFEEDNWLGFLPICIWPTLINMKTGWPARVADCINEEGEWDVSSIRIWASDMLIDRILHLPRARSSARDMLVQVHTETEKIDNGKIYCDLKCRQGVGAPTASWWSSNQMRGLWKLKTLPRVRLFLWRVVGDYLPTATWLARRGMAENRRCVWGCEAEETAHHVFWSCPQAQDLWRNIIVRDAVVAVKMNPADVEVDGAGSDFIRQFMAFIGSPAARNGGGAVHAATVATSLYYLWGRRNAKRHSVPTGNLGTLLRNIKIEIAAVADQSNIHASMSRGNLYSSPELSVTHCWVPPPTGWIKVNCDAACGLHSAGIGVVVRDHMGKPLLAMGRRFVSQASEAMEVQAILEAFHLLRRSLPQYRAVEMQTDCMTAMLTVRKLITSAPETGPLAEIIRCARELDALTITHIYREGNEPADWVARAACCNDFVWDTGTSYPKPLIKLMLLDFMYDPP</sequence>
<dbReference type="GO" id="GO:0004523">
    <property type="term" value="F:RNA-DNA hybrid ribonuclease activity"/>
    <property type="evidence" value="ECO:0007669"/>
    <property type="project" value="InterPro"/>
</dbReference>
<dbReference type="CDD" id="cd01650">
    <property type="entry name" value="RT_nLTR_like"/>
    <property type="match status" value="1"/>
</dbReference>
<comment type="caution">
    <text evidence="2">The sequence shown here is derived from an EMBL/GenBank/DDBJ whole genome shotgun (WGS) entry which is preliminary data.</text>
</comment>
<dbReference type="InterPro" id="IPR043502">
    <property type="entry name" value="DNA/RNA_pol_sf"/>
</dbReference>
<dbReference type="PROSITE" id="PS50878">
    <property type="entry name" value="RT_POL"/>
    <property type="match status" value="1"/>
</dbReference>
<evidence type="ECO:0000259" key="1">
    <source>
        <dbReference type="PROSITE" id="PS50878"/>
    </source>
</evidence>